<dbReference type="EMBL" id="MU858193">
    <property type="protein sequence ID" value="KAK4209813.1"/>
    <property type="molecule type" value="Genomic_DNA"/>
</dbReference>
<evidence type="ECO:0000313" key="2">
    <source>
        <dbReference type="Proteomes" id="UP001301769"/>
    </source>
</evidence>
<proteinExistence type="predicted"/>
<keyword evidence="2" id="KW-1185">Reference proteome</keyword>
<name>A0AAN7B3Q9_9PEZI</name>
<protein>
    <submittedName>
        <fullName evidence="1">Uncharacterized protein</fullName>
    </submittedName>
</protein>
<organism evidence="1 2">
    <name type="scientific">Rhypophila decipiens</name>
    <dbReference type="NCBI Taxonomy" id="261697"/>
    <lineage>
        <taxon>Eukaryota</taxon>
        <taxon>Fungi</taxon>
        <taxon>Dikarya</taxon>
        <taxon>Ascomycota</taxon>
        <taxon>Pezizomycotina</taxon>
        <taxon>Sordariomycetes</taxon>
        <taxon>Sordariomycetidae</taxon>
        <taxon>Sordariales</taxon>
        <taxon>Naviculisporaceae</taxon>
        <taxon>Rhypophila</taxon>
    </lineage>
</organism>
<reference evidence="1" key="1">
    <citation type="journal article" date="2023" name="Mol. Phylogenet. Evol.">
        <title>Genome-scale phylogeny and comparative genomics of the fungal order Sordariales.</title>
        <authorList>
            <person name="Hensen N."/>
            <person name="Bonometti L."/>
            <person name="Westerberg I."/>
            <person name="Brannstrom I.O."/>
            <person name="Guillou S."/>
            <person name="Cros-Aarteil S."/>
            <person name="Calhoun S."/>
            <person name="Haridas S."/>
            <person name="Kuo A."/>
            <person name="Mondo S."/>
            <person name="Pangilinan J."/>
            <person name="Riley R."/>
            <person name="LaButti K."/>
            <person name="Andreopoulos B."/>
            <person name="Lipzen A."/>
            <person name="Chen C."/>
            <person name="Yan M."/>
            <person name="Daum C."/>
            <person name="Ng V."/>
            <person name="Clum A."/>
            <person name="Steindorff A."/>
            <person name="Ohm R.A."/>
            <person name="Martin F."/>
            <person name="Silar P."/>
            <person name="Natvig D.O."/>
            <person name="Lalanne C."/>
            <person name="Gautier V."/>
            <person name="Ament-Velasquez S.L."/>
            <person name="Kruys A."/>
            <person name="Hutchinson M.I."/>
            <person name="Powell A.J."/>
            <person name="Barry K."/>
            <person name="Miller A.N."/>
            <person name="Grigoriev I.V."/>
            <person name="Debuchy R."/>
            <person name="Gladieux P."/>
            <person name="Hiltunen Thoren M."/>
            <person name="Johannesson H."/>
        </authorList>
    </citation>
    <scope>NUCLEOTIDE SEQUENCE</scope>
    <source>
        <strain evidence="1">PSN293</strain>
    </source>
</reference>
<evidence type="ECO:0000313" key="1">
    <source>
        <dbReference type="EMBL" id="KAK4209813.1"/>
    </source>
</evidence>
<accession>A0AAN7B3Q9</accession>
<dbReference type="Proteomes" id="UP001301769">
    <property type="component" value="Unassembled WGS sequence"/>
</dbReference>
<dbReference type="AlphaFoldDB" id="A0AAN7B3Q9"/>
<comment type="caution">
    <text evidence="1">The sequence shown here is derived from an EMBL/GenBank/DDBJ whole genome shotgun (WGS) entry which is preliminary data.</text>
</comment>
<sequence length="300" mass="34138">MGKEEKLTPEALLEKGPHGFPARWILYQKSCRTLKYSTSKDSPLHYIECHSYWARHPWQVLHSVAHKKEKSDSTALIAIYKPKKSFFFRPRDFLIKFPNSGGSKPDIEMKRLDESTFQSLLVAKAYEFTIPTTGSAGRSEQFIWRKADWGSQTEEVRALTKEDNPPVHTNDPRPPQKTGMHFSKPYSGWVLVRVGGPNRKHLPPGSADQKTGMFEFKVNPFPLGFVESGDEIVASYCLATGWVATRKFIFQFWGSGVTGELGEDFTRVAALTGSVIWDDEVREAQRRRNKAANHNNNNNF</sequence>
<gene>
    <name evidence="1" type="ORF">QBC37DRAFT_429790</name>
</gene>
<reference evidence="1" key="2">
    <citation type="submission" date="2023-05" db="EMBL/GenBank/DDBJ databases">
        <authorList>
            <consortium name="Lawrence Berkeley National Laboratory"/>
            <person name="Steindorff A."/>
            <person name="Hensen N."/>
            <person name="Bonometti L."/>
            <person name="Westerberg I."/>
            <person name="Brannstrom I.O."/>
            <person name="Guillou S."/>
            <person name="Cros-Aarteil S."/>
            <person name="Calhoun S."/>
            <person name="Haridas S."/>
            <person name="Kuo A."/>
            <person name="Mondo S."/>
            <person name="Pangilinan J."/>
            <person name="Riley R."/>
            <person name="Labutti K."/>
            <person name="Andreopoulos B."/>
            <person name="Lipzen A."/>
            <person name="Chen C."/>
            <person name="Yanf M."/>
            <person name="Daum C."/>
            <person name="Ng V."/>
            <person name="Clum A."/>
            <person name="Ohm R."/>
            <person name="Martin F."/>
            <person name="Silar P."/>
            <person name="Natvig D."/>
            <person name="Lalanne C."/>
            <person name="Gautier V."/>
            <person name="Ament-Velasquez S.L."/>
            <person name="Kruys A."/>
            <person name="Hutchinson M.I."/>
            <person name="Powell A.J."/>
            <person name="Barry K."/>
            <person name="Miller A.N."/>
            <person name="Grigoriev I.V."/>
            <person name="Debuchy R."/>
            <person name="Gladieux P."/>
            <person name="Thoren M.H."/>
            <person name="Johannesson H."/>
        </authorList>
    </citation>
    <scope>NUCLEOTIDE SEQUENCE</scope>
    <source>
        <strain evidence="1">PSN293</strain>
    </source>
</reference>